<feature type="domain" description="Calx-beta" evidence="5">
    <location>
        <begin position="1718"/>
        <end position="1820"/>
    </location>
</feature>
<keyword evidence="2" id="KW-0677">Repeat</keyword>
<protein>
    <recommendedName>
        <fullName evidence="5">Calx-beta domain-containing protein</fullName>
    </recommendedName>
</protein>
<evidence type="ECO:0000256" key="3">
    <source>
        <dbReference type="ARBA" id="ARBA00022837"/>
    </source>
</evidence>
<feature type="domain" description="Calx-beta" evidence="5">
    <location>
        <begin position="887"/>
        <end position="986"/>
    </location>
</feature>
<feature type="domain" description="Calx-beta" evidence="5">
    <location>
        <begin position="2198"/>
        <end position="2298"/>
    </location>
</feature>
<feature type="domain" description="Calx-beta" evidence="5">
    <location>
        <begin position="1955"/>
        <end position="2057"/>
    </location>
</feature>
<feature type="domain" description="Calx-beta" evidence="5">
    <location>
        <begin position="2439"/>
        <end position="2539"/>
    </location>
</feature>
<feature type="domain" description="Calx-beta" evidence="5">
    <location>
        <begin position="2682"/>
        <end position="2783"/>
    </location>
</feature>
<dbReference type="GO" id="GO:0016020">
    <property type="term" value="C:membrane"/>
    <property type="evidence" value="ECO:0007669"/>
    <property type="project" value="InterPro"/>
</dbReference>
<keyword evidence="1" id="KW-0732">Signal</keyword>
<dbReference type="PANTHER" id="PTHR11878:SF65">
    <property type="entry name" value="NA_CA-EXCHANGE PROTEIN, ISOFORM G"/>
    <property type="match status" value="1"/>
</dbReference>
<dbReference type="SUPFAM" id="SSF141072">
    <property type="entry name" value="CalX-like"/>
    <property type="match status" value="20"/>
</dbReference>
<feature type="non-terminal residue" evidence="6">
    <location>
        <position position="3044"/>
    </location>
</feature>
<evidence type="ECO:0000256" key="4">
    <source>
        <dbReference type="ARBA" id="ARBA00023065"/>
    </source>
</evidence>
<feature type="domain" description="Calx-beta" evidence="5">
    <location>
        <begin position="2077"/>
        <end position="2177"/>
    </location>
</feature>
<dbReference type="EMBL" id="SJSM01000012">
    <property type="protein sequence ID" value="TCC93186.1"/>
    <property type="molecule type" value="Genomic_DNA"/>
</dbReference>
<feature type="domain" description="Calx-beta" evidence="5">
    <location>
        <begin position="1837"/>
        <end position="1939"/>
    </location>
</feature>
<evidence type="ECO:0000259" key="5">
    <source>
        <dbReference type="SMART" id="SM00237"/>
    </source>
</evidence>
<reference evidence="6 7" key="1">
    <citation type="submission" date="2019-02" db="EMBL/GenBank/DDBJ databases">
        <title>Pedobacter sp. RP-3-8 sp. nov., isolated from Arctic soil.</title>
        <authorList>
            <person name="Dahal R.H."/>
        </authorList>
    </citation>
    <scope>NUCLEOTIDE SEQUENCE [LARGE SCALE GENOMIC DNA]</scope>
    <source>
        <strain evidence="6 7">RP-3-8</strain>
    </source>
</reference>
<dbReference type="PANTHER" id="PTHR11878">
    <property type="entry name" value="SODIUM/CALCIUM EXCHANGER"/>
    <property type="match status" value="1"/>
</dbReference>
<accession>A0A4V2MJ74</accession>
<evidence type="ECO:0000256" key="2">
    <source>
        <dbReference type="ARBA" id="ARBA00022737"/>
    </source>
</evidence>
<dbReference type="InterPro" id="IPR003644">
    <property type="entry name" value="Calx_beta"/>
</dbReference>
<feature type="domain" description="Calx-beta" evidence="5">
    <location>
        <begin position="1357"/>
        <end position="1458"/>
    </location>
</feature>
<comment type="caution">
    <text evidence="6">The sequence shown here is derived from an EMBL/GenBank/DDBJ whole genome shotgun (WGS) entry which is preliminary data.</text>
</comment>
<feature type="domain" description="Calx-beta" evidence="5">
    <location>
        <begin position="2918"/>
        <end position="3019"/>
    </location>
</feature>
<keyword evidence="7" id="KW-1185">Reference proteome</keyword>
<feature type="domain" description="Calx-beta" evidence="5">
    <location>
        <begin position="656"/>
        <end position="759"/>
    </location>
</feature>
<dbReference type="GO" id="GO:0007154">
    <property type="term" value="P:cell communication"/>
    <property type="evidence" value="ECO:0007669"/>
    <property type="project" value="InterPro"/>
</dbReference>
<feature type="domain" description="Calx-beta" evidence="5">
    <location>
        <begin position="1595"/>
        <end position="1700"/>
    </location>
</feature>
<feature type="domain" description="Calx-beta" evidence="5">
    <location>
        <begin position="2556"/>
        <end position="2663"/>
    </location>
</feature>
<dbReference type="GO" id="GO:0030001">
    <property type="term" value="P:metal ion transport"/>
    <property type="evidence" value="ECO:0007669"/>
    <property type="project" value="TreeGrafter"/>
</dbReference>
<gene>
    <name evidence="6" type="ORF">EZ444_18165</name>
</gene>
<dbReference type="SMART" id="SM00237">
    <property type="entry name" value="Calx_beta"/>
    <property type="match status" value="14"/>
</dbReference>
<dbReference type="OrthoDB" id="2582440at2"/>
<keyword evidence="3" id="KW-0106">Calcium</keyword>
<dbReference type="Proteomes" id="UP000291117">
    <property type="component" value="Unassembled WGS sequence"/>
</dbReference>
<dbReference type="Gene3D" id="2.60.40.2030">
    <property type="match status" value="20"/>
</dbReference>
<dbReference type="InterPro" id="IPR038081">
    <property type="entry name" value="CalX-like_sf"/>
</dbReference>
<evidence type="ECO:0000256" key="1">
    <source>
        <dbReference type="ARBA" id="ARBA00022729"/>
    </source>
</evidence>
<dbReference type="InterPro" id="IPR051171">
    <property type="entry name" value="CaCA"/>
</dbReference>
<dbReference type="InterPro" id="IPR001434">
    <property type="entry name" value="OmcB-like_DUF11"/>
</dbReference>
<sequence>MPMLLFTSNRISLFKLMPFRLLLVYCFVFFGLGIFSIPVFAEGSKDLIANGGNRATLTAATASFEGNYFPTEGLVRVYVNAGETIYLGSSDTHIVLISPTGKFYETDDNNIGRIANTTEETNGPSYLNDGNNGTYYAYTRTAPAGETGVWSVFFLGDNDYFDVSVSASATATNSAAFIKGRAYMNVFAGDLGAYNRTFKGIFYVLTNDGYTYKVDPNELAGYRFTFFSNNKGYKNVDGTASYKSKNSTSTADLYDPRLSDNAATNDVTHKLFFNQPNVPVNAVAPIWLLNDFTDGIDDNGINGGNASGGTLSTTWLQVTPTLPIINNFTFTGNEGTSNQAGTIPLGGVIAFNSNQGGTYTIKIDVPGTNDVTITGNAVAGTNTVPWDGKDALGNKVQGTIGTSAITIELKAGEVHFPYIDVENNWRGIKITRLGAGVGTTTVYWDDTSAAGGADLVGADSQNGAHTWGSSGYASNAFGDGKGLDTWAYLFSSVLSPAVPISLREADLEVVSLTSNKTTYCIGETITYTLAIKNNGPDAVTGAKLAFTFPPELTITGITAPPTAGITFTGLTNHTAPFTDAPITASINIANQAVLLVTVTATIDSKPTGTLDAKASIMRPADVTDPDATNPDNLPPTDPDAECNSGTVGCNNIKTHSAAVQVSDISIVATSASKSEGNSVGSLTDMSFTVSLSAANTGCPVTVNYAIQHGTSNAGDFDFTSNPASGTLTFLTGETSKVLSFKVKHDLMVEGDETFSVVLSNPSSGGQITTNSAPGTIDNDDTITQIGITKVDGAEGGATGSFIFTFPGGASFDVDTPVPYVLSGTATGSGTDYTAAGTITIPAGSNSVTLNLSVNNDGLTEGTETVIITPGTIGNKYNASVTVITPVPVVNITDNDPATLTISNASITEGDTGTQDITFNVTLSNATGSSFDINYATANGTALAGEDYVAKSGTLNFTGIAETQTITIQVNGDQKIEQNEAFTIALSGLTKNFGGQLTVVSSPATGTIIDNDNTPANRLITITPTNGQELGPVAGIFTFSFPPGVTADQPTTIDFGLTGTAGAADYTGGVTSVTIAAGAPSATVSLPVLGDDILEGPESVVLTTTTVTNSRYTITVDNSPQSLNIIDDDFANIITGNVNVPEGNNGQTDMVFNVQLDKATGSGFTIGYTITNGTAIAPEDYIAQTGTLTFSGVVETQQIIVKVNGDQKIEGNETLILTLGTPSNTFGNFLAVQNSPATGTITDDDNIPANKIITITKANGYELVGPDASFTFSLPNGVSVESDTEISYTLTGNAIGGAVDYIGATSGTIRILAGQNSATLNLPVVDDVLLEGDETVIVTVNGVSNPMYDPFTVSNSGLSLDIIENDNTVLLSSPSSVLEGNSGTKTIEFKVTVALATSLPFTVDFHTSNGTAIAGEDYDAKSGTISFEANTPNQVKSIFVTINGDLKIENNETFTVTLDGLSNNFGNTLFLSPPVTMTITDDDNIPANKIISISKTDGAEPGTTDGTFTLSLPSGITVDAATTVNYILSGTAQGGGIDYTDTQLTPITIPADQNSVIISMVDVVDDYIIEATESVLMTITSVSNPKYTGFAGNSPVALDIIDNDNTAANNIITLSKESNGAEPGTKAQFKVSFPTTPNMITAAVPTTVNYTISGTAVNGVDYNALTGSVVIPAGSNAAVIDVLVIDDQIIEALEKVELTLTSATNTISTLTVGPGMVSADIADNDNNPANNVITLSKVKDGLEPGTDAQFKVSFPGGITSAVDTEVSYSVSPSGTASSGTDYTVLSGTVTIPAGDNSAVIDVKVIDDKIIENTETILLSLNSATNSISTLTVQPANLVGVNIGDDDNTVGNNIISINSTTNASEPGTNGLFTVSYPTGITSSEATLVTYTISGTAVNGTDYTTIPVTVTIPAYANSANINIPVINDQIIEPTETVGLTLTLADNTSFNPTVNGTLAAIDIADDDNNPANNRIILNAGTNGAEPVSPGQFTVGFPTGYTSSEETIVNYLVTGTATSGADYTAISGTVIIPANSGPVPINIAVLDDNIIEGTETVAITLNNATNNIIASLATLPSAAVSINIEDDEDDDPADNIITLTKTDGSEPGSNPTFIVSYPSGITSSKNTLISYTIGAGGTATSGTDYTALSGTATILAGSNFATISVPVIDDKIIELTETVELTINSANNGVSMLTWSPLTALSTNIADDDNIPAANTITLSKVTDGSEPGTPAQFKVSFPSGYTSSAATTVTYTVGGTAVVGTDYTALPGTVTIPANTNSVLIDVPVLDDQVIEPTETVSLTLTGATNTNATMAILPNGSSVTANITDNDNNSLNNNIYLSLVRNGTEGGDNPQFKVSFPAGYSSAEPTVVTYAPTGINTAILNVDYTVPLSTVTIPAYANSALIEIPLTNDLILEPTESFELVLTGATNSVAAGLIYQTSPERADIVDDDNIVANNVIYLTKVSDGIEAGTPAVFKVSFPSGYTNSVPTTVNYTVTGGTAINGTDFTVSGQVIIPAGSGSANFDVTVLEDQILEATETVQLTLADATNSIFTPITLNLAPATANILDDDSTIATNKLITITPDDGAEVTVPGVQNPANFSFQFPSGITSSAPTVISYVLTGAAGSNGIDYTGPVSGTITIPANQNSATLMLPVIDDDIVENNETVILTTGLVSNIHVTGISIDNSPAVLNITDNDAAVLTVNNKTVTEGNSGDTEVEFTVTLDKATGGSFSLGYATGDLSAKVADNDYIAQSASLSFAGNAGESVSFKIHVNGDKKIEADEIFNIIFSAPINTFGGRLTMPAPTTTGTILNDDSGTITISSSSGSEGNPNPNGPGFTFSFPPGVTSDQPTTIYFGLSVGSTATITDDYIFPDLTGSGSVIIPAGVNSQTVILPVVDDAVVENTETITLTVGSVVNGTVATTTATTTITDNDAASVSLSTPLTVNEAAGTATFRVTLMGNVQEAFTVDYATANGTAQSPGDYTAITAGTVSFPAGSASGAFQTFTVAINDDNLVEPGETFSASLTGITGLATIGIATATTTINDNDVASV</sequence>
<proteinExistence type="predicted"/>
<organism evidence="6 7">
    <name type="scientific">Pedobacter hiemivivus</name>
    <dbReference type="NCBI Taxonomy" id="2530454"/>
    <lineage>
        <taxon>Bacteria</taxon>
        <taxon>Pseudomonadati</taxon>
        <taxon>Bacteroidota</taxon>
        <taxon>Sphingobacteriia</taxon>
        <taxon>Sphingobacteriales</taxon>
        <taxon>Sphingobacteriaceae</taxon>
        <taxon>Pedobacter</taxon>
    </lineage>
</organism>
<dbReference type="Pfam" id="PF01345">
    <property type="entry name" value="DUF11"/>
    <property type="match status" value="1"/>
</dbReference>
<evidence type="ECO:0000313" key="6">
    <source>
        <dbReference type="EMBL" id="TCC93186.1"/>
    </source>
</evidence>
<name>A0A4V2MJ74_9SPHI</name>
<feature type="domain" description="Calx-beta" evidence="5">
    <location>
        <begin position="1120"/>
        <end position="1219"/>
    </location>
</feature>
<evidence type="ECO:0000313" key="7">
    <source>
        <dbReference type="Proteomes" id="UP000291117"/>
    </source>
</evidence>
<keyword evidence="4" id="KW-0813">Transport</keyword>
<dbReference type="Pfam" id="PF03160">
    <property type="entry name" value="Calx-beta"/>
    <property type="match status" value="18"/>
</dbReference>
<keyword evidence="4" id="KW-0406">Ion transport</keyword>